<dbReference type="Pfam" id="PF13041">
    <property type="entry name" value="PPR_2"/>
    <property type="match status" value="1"/>
</dbReference>
<evidence type="ECO:0008006" key="5">
    <source>
        <dbReference type="Google" id="ProtNLM"/>
    </source>
</evidence>
<dbReference type="InterPro" id="IPR011990">
    <property type="entry name" value="TPR-like_helical_dom_sf"/>
</dbReference>
<name>A0A2N9FS87_FAGSY</name>
<evidence type="ECO:0000256" key="1">
    <source>
        <dbReference type="ARBA" id="ARBA00007626"/>
    </source>
</evidence>
<organism evidence="4">
    <name type="scientific">Fagus sylvatica</name>
    <name type="common">Beechnut</name>
    <dbReference type="NCBI Taxonomy" id="28930"/>
    <lineage>
        <taxon>Eukaryota</taxon>
        <taxon>Viridiplantae</taxon>
        <taxon>Streptophyta</taxon>
        <taxon>Embryophyta</taxon>
        <taxon>Tracheophyta</taxon>
        <taxon>Spermatophyta</taxon>
        <taxon>Magnoliopsida</taxon>
        <taxon>eudicotyledons</taxon>
        <taxon>Gunneridae</taxon>
        <taxon>Pentapetalae</taxon>
        <taxon>rosids</taxon>
        <taxon>fabids</taxon>
        <taxon>Fagales</taxon>
        <taxon>Fagaceae</taxon>
        <taxon>Fagus</taxon>
    </lineage>
</organism>
<dbReference type="EMBL" id="OIVN01001113">
    <property type="protein sequence ID" value="SPC90005.1"/>
    <property type="molecule type" value="Genomic_DNA"/>
</dbReference>
<feature type="repeat" description="PPR" evidence="3">
    <location>
        <begin position="344"/>
        <end position="377"/>
    </location>
</feature>
<sequence>MTFVVQKCAKNLHNLVGPSISCALILDFSQSCSRAFSSCLSSPLESSHVIRSGYTHHEQQFEDSEGLSGLDILIARVPIGVSDNEVLQSLLHDQACNSIQLSSELVNKLLHKFKDDWKSALGAFRWAGSRSSYKHTPEAYDMLVDILGRMKQMDKMKALLEEMNQYHLVTLNTVAKVMRRFAGAGKWEDAVRTFDELGTFGLEKNTESMNLLLDTLCKENKVQQAREIFLELKSHISPDAYTFNIFIHGWCKNNFGKVYELLDEMQAQGCPPNVVTFTTILCSMAKSEEFEEAWHLVDRMKLAGCKPDTLFYNSLIYTLGRAGYVQEAVHIFEVEMPRTGANPNTSTYNSVIGIFCHHGQEQVALNVLNDMEESGPL</sequence>
<feature type="repeat" description="PPR" evidence="3">
    <location>
        <begin position="273"/>
        <end position="307"/>
    </location>
</feature>
<dbReference type="Gene3D" id="1.25.40.10">
    <property type="entry name" value="Tetratricopeptide repeat domain"/>
    <property type="match status" value="2"/>
</dbReference>
<dbReference type="Pfam" id="PF01535">
    <property type="entry name" value="PPR"/>
    <property type="match status" value="2"/>
</dbReference>
<proteinExistence type="inferred from homology"/>
<dbReference type="PANTHER" id="PTHR47933:SF8">
    <property type="entry name" value="OS02G0601600 PROTEIN"/>
    <property type="match status" value="1"/>
</dbReference>
<evidence type="ECO:0000313" key="4">
    <source>
        <dbReference type="EMBL" id="SPC90005.1"/>
    </source>
</evidence>
<dbReference type="NCBIfam" id="TIGR00756">
    <property type="entry name" value="PPR"/>
    <property type="match status" value="4"/>
</dbReference>
<dbReference type="PROSITE" id="PS51375">
    <property type="entry name" value="PPR"/>
    <property type="match status" value="4"/>
</dbReference>
<reference evidence="4" key="1">
    <citation type="submission" date="2018-02" db="EMBL/GenBank/DDBJ databases">
        <authorList>
            <person name="Cohen D.B."/>
            <person name="Kent A.D."/>
        </authorList>
    </citation>
    <scope>NUCLEOTIDE SEQUENCE</scope>
</reference>
<feature type="repeat" description="PPR" evidence="3">
    <location>
        <begin position="308"/>
        <end position="343"/>
    </location>
</feature>
<gene>
    <name evidence="4" type="ORF">FSB_LOCUS17887</name>
</gene>
<feature type="repeat" description="PPR" evidence="3">
    <location>
        <begin position="239"/>
        <end position="272"/>
    </location>
</feature>
<dbReference type="PANTHER" id="PTHR47933">
    <property type="entry name" value="PENTATRICOPEPTIDE REPEAT-CONTAINING PROTEIN 1, MITOCHONDRIAL"/>
    <property type="match status" value="1"/>
</dbReference>
<evidence type="ECO:0000256" key="3">
    <source>
        <dbReference type="PROSITE-ProRule" id="PRU00708"/>
    </source>
</evidence>
<dbReference type="GO" id="GO:0003729">
    <property type="term" value="F:mRNA binding"/>
    <property type="evidence" value="ECO:0007669"/>
    <property type="project" value="TreeGrafter"/>
</dbReference>
<accession>A0A2N9FS87</accession>
<dbReference type="InterPro" id="IPR002885">
    <property type="entry name" value="PPR_rpt"/>
</dbReference>
<dbReference type="Pfam" id="PF13812">
    <property type="entry name" value="PPR_3"/>
    <property type="match status" value="1"/>
</dbReference>
<comment type="similarity">
    <text evidence="1">Belongs to the PPR family. P subfamily.</text>
</comment>
<dbReference type="InterPro" id="IPR051240">
    <property type="entry name" value="Mito_RNA-Proc/Resp"/>
</dbReference>
<evidence type="ECO:0000256" key="2">
    <source>
        <dbReference type="ARBA" id="ARBA00022737"/>
    </source>
</evidence>
<keyword evidence="2" id="KW-0677">Repeat</keyword>
<dbReference type="AlphaFoldDB" id="A0A2N9FS87"/>
<protein>
    <recommendedName>
        <fullName evidence="5">Pentacotripeptide-repeat region of PRORP domain-containing protein</fullName>
    </recommendedName>
</protein>